<feature type="region of interest" description="Disordered" evidence="1">
    <location>
        <begin position="203"/>
        <end position="241"/>
    </location>
</feature>
<gene>
    <name evidence="2" type="primary">Dyak\GE19929</name>
    <name evidence="2" type="synonym">dyak_GLEANR_3784</name>
    <name evidence="2" type="synonym">GE19929</name>
    <name evidence="2" type="ORF">Dyak_GE19929</name>
</gene>
<dbReference type="AlphaFoldDB" id="B4PJJ5"/>
<keyword evidence="3" id="KW-1185">Reference proteome</keyword>
<feature type="compositionally biased region" description="Basic residues" evidence="1">
    <location>
        <begin position="109"/>
        <end position="122"/>
    </location>
</feature>
<accession>B4PJJ5</accession>
<dbReference type="Proteomes" id="UP000002282">
    <property type="component" value="Chromosome 3L"/>
</dbReference>
<evidence type="ECO:0000313" key="2">
    <source>
        <dbReference type="EMBL" id="EDW94683.2"/>
    </source>
</evidence>
<feature type="region of interest" description="Disordered" evidence="1">
    <location>
        <begin position="86"/>
        <end position="133"/>
    </location>
</feature>
<sequence>MPRNSVEPFQEPLYRHILDGSRQNQSSMAQDVLSPCSNQDDEYQCCNLQECPNNSPPLQITNDTTSLQIPLNSLRHFQPLLDLSQQSQRNVQRSQSVPRHSYRNDKSTHHNTTHKSSVKRIKPQTPCELSVPSGNRCPTDQSYKYDMDNSCRNNTSYDWNDSSEVGMNYGEFQRRQLLLQKIQQQQYQQNQARQQNQSKISWLEDDEPIAFEPDLNSTRIDRDDRHQQSRLQPKPNGQMCNSCQQQSVARSILECDEPLEMKRNPTQYEMEINETSYLQPPEALRNARCRPQANQNLRNSQDIYPEAFMNQTPSCQQSMSKNMKSFSDPPKTQYGCSTVGGKIMEDSQNCTCSGGTSASRNQTTLEMSQLLLSRSGLNTSLERTRRNTSLGGRSMRIETPEDRLVERIQNEFHETLVKDRFCPGIIQASLDGSEDFNEYSREIAFAGPVPEQPYPVDPITMIEAIKLRIDHERKEIRKKKEERNVDLRYQSKEGRSSRRRPTITEDIDIHFHSKNRSEVNEGVAAFLKAETEYHKTSVGRDSAFDAHINRFESNLFDEKIKVHSYTATTKPTHR</sequence>
<reference evidence="2 3" key="1">
    <citation type="journal article" date="2007" name="Nature">
        <title>Evolution of genes and genomes on the Drosophila phylogeny.</title>
        <authorList>
            <consortium name="Drosophila 12 Genomes Consortium"/>
            <person name="Clark A.G."/>
            <person name="Eisen M.B."/>
            <person name="Smith D.R."/>
            <person name="Bergman C.M."/>
            <person name="Oliver B."/>
            <person name="Markow T.A."/>
            <person name="Kaufman T.C."/>
            <person name="Kellis M."/>
            <person name="Gelbart W."/>
            <person name="Iyer V.N."/>
            <person name="Pollard D.A."/>
            <person name="Sackton T.B."/>
            <person name="Larracuente A.M."/>
            <person name="Singh N.D."/>
            <person name="Abad J.P."/>
            <person name="Abt D.N."/>
            <person name="Adryan B."/>
            <person name="Aguade M."/>
            <person name="Akashi H."/>
            <person name="Anderson W.W."/>
            <person name="Aquadro C.F."/>
            <person name="Ardell D.H."/>
            <person name="Arguello R."/>
            <person name="Artieri C.G."/>
            <person name="Barbash D.A."/>
            <person name="Barker D."/>
            <person name="Barsanti P."/>
            <person name="Batterham P."/>
            <person name="Batzoglou S."/>
            <person name="Begun D."/>
            <person name="Bhutkar A."/>
            <person name="Blanco E."/>
            <person name="Bosak S.A."/>
            <person name="Bradley R.K."/>
            <person name="Brand A.D."/>
            <person name="Brent M.R."/>
            <person name="Brooks A.N."/>
            <person name="Brown R.H."/>
            <person name="Butlin R.K."/>
            <person name="Caggese C."/>
            <person name="Calvi B.R."/>
            <person name="Bernardo de Carvalho A."/>
            <person name="Caspi A."/>
            <person name="Castrezana S."/>
            <person name="Celniker S.E."/>
            <person name="Chang J.L."/>
            <person name="Chapple C."/>
            <person name="Chatterji S."/>
            <person name="Chinwalla A."/>
            <person name="Civetta A."/>
            <person name="Clifton S.W."/>
            <person name="Comeron J.M."/>
            <person name="Costello J.C."/>
            <person name="Coyne J.A."/>
            <person name="Daub J."/>
            <person name="David R.G."/>
            <person name="Delcher A.L."/>
            <person name="Delehaunty K."/>
            <person name="Do C.B."/>
            <person name="Ebling H."/>
            <person name="Edwards K."/>
            <person name="Eickbush T."/>
            <person name="Evans J.D."/>
            <person name="Filipski A."/>
            <person name="Findeiss S."/>
            <person name="Freyhult E."/>
            <person name="Fulton L."/>
            <person name="Fulton R."/>
            <person name="Garcia A.C."/>
            <person name="Gardiner A."/>
            <person name="Garfield D.A."/>
            <person name="Garvin B.E."/>
            <person name="Gibson G."/>
            <person name="Gilbert D."/>
            <person name="Gnerre S."/>
            <person name="Godfrey J."/>
            <person name="Good R."/>
            <person name="Gotea V."/>
            <person name="Gravely B."/>
            <person name="Greenberg A.J."/>
            <person name="Griffiths-Jones S."/>
            <person name="Gross S."/>
            <person name="Guigo R."/>
            <person name="Gustafson E.A."/>
            <person name="Haerty W."/>
            <person name="Hahn M.W."/>
            <person name="Halligan D.L."/>
            <person name="Halpern A.L."/>
            <person name="Halter G.M."/>
            <person name="Han M.V."/>
            <person name="Heger A."/>
            <person name="Hillier L."/>
            <person name="Hinrichs A.S."/>
            <person name="Holmes I."/>
            <person name="Hoskins R.A."/>
            <person name="Hubisz M.J."/>
            <person name="Hultmark D."/>
            <person name="Huntley M.A."/>
            <person name="Jaffe D.B."/>
            <person name="Jagadeeshan S."/>
            <person name="Jeck W.R."/>
            <person name="Johnson J."/>
            <person name="Jones C.D."/>
            <person name="Jordan W.C."/>
            <person name="Karpen G.H."/>
            <person name="Kataoka E."/>
            <person name="Keightley P.D."/>
            <person name="Kheradpour P."/>
            <person name="Kirkness E.F."/>
            <person name="Koerich L.B."/>
            <person name="Kristiansen K."/>
            <person name="Kudrna D."/>
            <person name="Kulathinal R.J."/>
            <person name="Kumar S."/>
            <person name="Kwok R."/>
            <person name="Lander E."/>
            <person name="Langley C.H."/>
            <person name="Lapoint R."/>
            <person name="Lazzaro B.P."/>
            <person name="Lee S.J."/>
            <person name="Levesque L."/>
            <person name="Li R."/>
            <person name="Lin C.F."/>
            <person name="Lin M.F."/>
            <person name="Lindblad-Toh K."/>
            <person name="Llopart A."/>
            <person name="Long M."/>
            <person name="Low L."/>
            <person name="Lozovsky E."/>
            <person name="Lu J."/>
            <person name="Luo M."/>
            <person name="Machado C.A."/>
            <person name="Makalowski W."/>
            <person name="Marzo M."/>
            <person name="Matsuda M."/>
            <person name="Matzkin L."/>
            <person name="McAllister B."/>
            <person name="McBride C.S."/>
            <person name="McKernan B."/>
            <person name="McKernan K."/>
            <person name="Mendez-Lago M."/>
            <person name="Minx P."/>
            <person name="Mollenhauer M.U."/>
            <person name="Montooth K."/>
            <person name="Mount S.M."/>
            <person name="Mu X."/>
            <person name="Myers E."/>
            <person name="Negre B."/>
            <person name="Newfeld S."/>
            <person name="Nielsen R."/>
            <person name="Noor M.A."/>
            <person name="O'Grady P."/>
            <person name="Pachter L."/>
            <person name="Papaceit M."/>
            <person name="Parisi M.J."/>
            <person name="Parisi M."/>
            <person name="Parts L."/>
            <person name="Pedersen J.S."/>
            <person name="Pesole G."/>
            <person name="Phillippy A.M."/>
            <person name="Ponting C.P."/>
            <person name="Pop M."/>
            <person name="Porcelli D."/>
            <person name="Powell J.R."/>
            <person name="Prohaska S."/>
            <person name="Pruitt K."/>
            <person name="Puig M."/>
            <person name="Quesneville H."/>
            <person name="Ram K.R."/>
            <person name="Rand D."/>
            <person name="Rasmussen M.D."/>
            <person name="Reed L.K."/>
            <person name="Reenan R."/>
            <person name="Reily A."/>
            <person name="Remington K.A."/>
            <person name="Rieger T.T."/>
            <person name="Ritchie M.G."/>
            <person name="Robin C."/>
            <person name="Rogers Y.H."/>
            <person name="Rohde C."/>
            <person name="Rozas J."/>
            <person name="Rubenfield M.J."/>
            <person name="Ruiz A."/>
            <person name="Russo S."/>
            <person name="Salzberg S.L."/>
            <person name="Sanchez-Gracia A."/>
            <person name="Saranga D.J."/>
            <person name="Sato H."/>
            <person name="Schaeffer S.W."/>
            <person name="Schatz M.C."/>
            <person name="Schlenke T."/>
            <person name="Schwartz R."/>
            <person name="Segarra C."/>
            <person name="Singh R.S."/>
            <person name="Sirot L."/>
            <person name="Sirota M."/>
            <person name="Sisneros N.B."/>
            <person name="Smith C.D."/>
            <person name="Smith T.F."/>
            <person name="Spieth J."/>
            <person name="Stage D.E."/>
            <person name="Stark A."/>
            <person name="Stephan W."/>
            <person name="Strausberg R.L."/>
            <person name="Strempel S."/>
            <person name="Sturgill D."/>
            <person name="Sutton G."/>
            <person name="Sutton G.G."/>
            <person name="Tao W."/>
            <person name="Teichmann S."/>
            <person name="Tobari Y.N."/>
            <person name="Tomimura Y."/>
            <person name="Tsolas J.M."/>
            <person name="Valente V.L."/>
            <person name="Venter E."/>
            <person name="Venter J.C."/>
            <person name="Vicario S."/>
            <person name="Vieira F.G."/>
            <person name="Vilella A.J."/>
            <person name="Villasante A."/>
            <person name="Walenz B."/>
            <person name="Wang J."/>
            <person name="Wasserman M."/>
            <person name="Watts T."/>
            <person name="Wilson D."/>
            <person name="Wilson R.K."/>
            <person name="Wing R.A."/>
            <person name="Wolfner M.F."/>
            <person name="Wong A."/>
            <person name="Wong G.K."/>
            <person name="Wu C.I."/>
            <person name="Wu G."/>
            <person name="Yamamoto D."/>
            <person name="Yang H.P."/>
            <person name="Yang S.P."/>
            <person name="Yorke J.A."/>
            <person name="Yoshida K."/>
            <person name="Zdobnov E."/>
            <person name="Zhang P."/>
            <person name="Zhang Y."/>
            <person name="Zimin A.V."/>
            <person name="Baldwin J."/>
            <person name="Abdouelleil A."/>
            <person name="Abdulkadir J."/>
            <person name="Abebe A."/>
            <person name="Abera B."/>
            <person name="Abreu J."/>
            <person name="Acer S.C."/>
            <person name="Aftuck L."/>
            <person name="Alexander A."/>
            <person name="An P."/>
            <person name="Anderson E."/>
            <person name="Anderson S."/>
            <person name="Arachi H."/>
            <person name="Azer M."/>
            <person name="Bachantsang P."/>
            <person name="Barry A."/>
            <person name="Bayul T."/>
            <person name="Berlin A."/>
            <person name="Bessette D."/>
            <person name="Bloom T."/>
            <person name="Blye J."/>
            <person name="Boguslavskiy L."/>
            <person name="Bonnet C."/>
            <person name="Boukhgalter B."/>
            <person name="Bourzgui I."/>
            <person name="Brown A."/>
            <person name="Cahill P."/>
            <person name="Channer S."/>
            <person name="Cheshatsang Y."/>
            <person name="Chuda L."/>
            <person name="Citroen M."/>
            <person name="Collymore A."/>
            <person name="Cooke P."/>
            <person name="Costello M."/>
            <person name="D'Aco K."/>
            <person name="Daza R."/>
            <person name="De Haan G."/>
            <person name="DeGray S."/>
            <person name="DeMaso C."/>
            <person name="Dhargay N."/>
            <person name="Dooley K."/>
            <person name="Dooley E."/>
            <person name="Doricent M."/>
            <person name="Dorje P."/>
            <person name="Dorjee K."/>
            <person name="Dupes A."/>
            <person name="Elong R."/>
            <person name="Falk J."/>
            <person name="Farina A."/>
            <person name="Faro S."/>
            <person name="Ferguson D."/>
            <person name="Fisher S."/>
            <person name="Foley C.D."/>
            <person name="Franke A."/>
            <person name="Friedrich D."/>
            <person name="Gadbois L."/>
            <person name="Gearin G."/>
            <person name="Gearin C.R."/>
            <person name="Giannoukos G."/>
            <person name="Goode T."/>
            <person name="Graham J."/>
            <person name="Grandbois E."/>
            <person name="Grewal S."/>
            <person name="Gyaltsen K."/>
            <person name="Hafez N."/>
            <person name="Hagos B."/>
            <person name="Hall J."/>
            <person name="Henson C."/>
            <person name="Hollinger A."/>
            <person name="Honan T."/>
            <person name="Huard M.D."/>
            <person name="Hughes L."/>
            <person name="Hurhula B."/>
            <person name="Husby M.E."/>
            <person name="Kamat A."/>
            <person name="Kanga B."/>
            <person name="Kashin S."/>
            <person name="Khazanovich D."/>
            <person name="Kisner P."/>
            <person name="Lance K."/>
            <person name="Lara M."/>
            <person name="Lee W."/>
            <person name="Lennon N."/>
            <person name="Letendre F."/>
            <person name="LeVine R."/>
            <person name="Lipovsky A."/>
            <person name="Liu X."/>
            <person name="Liu J."/>
            <person name="Liu S."/>
            <person name="Lokyitsang T."/>
            <person name="Lokyitsang Y."/>
            <person name="Lubonja R."/>
            <person name="Lui A."/>
            <person name="MacDonald P."/>
            <person name="Magnisalis V."/>
            <person name="Maru K."/>
            <person name="Matthews C."/>
            <person name="McCusker W."/>
            <person name="McDonough S."/>
            <person name="Mehta T."/>
            <person name="Meldrim J."/>
            <person name="Meneus L."/>
            <person name="Mihai O."/>
            <person name="Mihalev A."/>
            <person name="Mihova T."/>
            <person name="Mittelman R."/>
            <person name="Mlenga V."/>
            <person name="Montmayeur A."/>
            <person name="Mulrain L."/>
            <person name="Navidi A."/>
            <person name="Naylor J."/>
            <person name="Negash T."/>
            <person name="Nguyen T."/>
            <person name="Nguyen N."/>
            <person name="Nicol R."/>
            <person name="Norbu C."/>
            <person name="Norbu N."/>
            <person name="Novod N."/>
            <person name="O'Neill B."/>
            <person name="Osman S."/>
            <person name="Markiewicz E."/>
            <person name="Oyono O.L."/>
            <person name="Patti C."/>
            <person name="Phunkhang P."/>
            <person name="Pierre F."/>
            <person name="Priest M."/>
            <person name="Raghuraman S."/>
            <person name="Rege F."/>
            <person name="Reyes R."/>
            <person name="Rise C."/>
            <person name="Rogov P."/>
            <person name="Ross K."/>
            <person name="Ryan E."/>
            <person name="Settipalli S."/>
            <person name="Shea T."/>
            <person name="Sherpa N."/>
            <person name="Shi L."/>
            <person name="Shih D."/>
            <person name="Sparrow T."/>
            <person name="Spaulding J."/>
            <person name="Stalker J."/>
            <person name="Stange-Thomann N."/>
            <person name="Stavropoulos S."/>
            <person name="Stone C."/>
            <person name="Strader C."/>
            <person name="Tesfaye S."/>
            <person name="Thomson T."/>
            <person name="Thoulutsang Y."/>
            <person name="Thoulutsang D."/>
            <person name="Topham K."/>
            <person name="Topping I."/>
            <person name="Tsamla T."/>
            <person name="Vassiliev H."/>
            <person name="Vo A."/>
            <person name="Wangchuk T."/>
            <person name="Wangdi T."/>
            <person name="Weiand M."/>
            <person name="Wilkinson J."/>
            <person name="Wilson A."/>
            <person name="Yadav S."/>
            <person name="Young G."/>
            <person name="Yu Q."/>
            <person name="Zembek L."/>
            <person name="Zhong D."/>
            <person name="Zimmer A."/>
            <person name="Zwirko Z."/>
            <person name="Jaffe D.B."/>
            <person name="Alvarez P."/>
            <person name="Brockman W."/>
            <person name="Butler J."/>
            <person name="Chin C."/>
            <person name="Gnerre S."/>
            <person name="Grabherr M."/>
            <person name="Kleber M."/>
            <person name="Mauceli E."/>
            <person name="MacCallum I."/>
        </authorList>
    </citation>
    <scope>NUCLEOTIDE SEQUENCE [LARGE SCALE GENOMIC DNA]</scope>
    <source>
        <strain evidence="3">Tai18E2 / Tucson 14021-0261.01</strain>
    </source>
</reference>
<evidence type="ECO:0000313" key="3">
    <source>
        <dbReference type="Proteomes" id="UP000002282"/>
    </source>
</evidence>
<dbReference type="EMBL" id="CM000159">
    <property type="protein sequence ID" value="EDW94683.2"/>
    <property type="molecule type" value="Genomic_DNA"/>
</dbReference>
<dbReference type="OrthoDB" id="8062712at2759"/>
<reference evidence="2 3" key="2">
    <citation type="journal article" date="2007" name="PLoS Biol.">
        <title>Principles of genome evolution in the Drosophila melanogaster species group.</title>
        <authorList>
            <person name="Ranz J.M."/>
            <person name="Maurin D."/>
            <person name="Chan Y.S."/>
            <person name="von Grotthuss M."/>
            <person name="Hillier L.W."/>
            <person name="Roote J."/>
            <person name="Ashburner M."/>
            <person name="Bergman C.M."/>
        </authorList>
    </citation>
    <scope>NUCLEOTIDE SEQUENCE [LARGE SCALE GENOMIC DNA]</scope>
    <source>
        <strain evidence="3">Tai18E2 / Tucson 14021-0261.01</strain>
    </source>
</reference>
<protein>
    <submittedName>
        <fullName evidence="2">Uncharacterized protein, isoform E</fullName>
    </submittedName>
</protein>
<name>B4PJJ5_DROYA</name>
<dbReference type="eggNOG" id="ENOG502TBEB">
    <property type="taxonomic scope" value="Eukaryota"/>
</dbReference>
<proteinExistence type="predicted"/>
<evidence type="ECO:0000256" key="1">
    <source>
        <dbReference type="SAM" id="MobiDB-lite"/>
    </source>
</evidence>
<dbReference type="HOGENOM" id="CLU_480830_0_0_1"/>
<feature type="compositionally biased region" description="Low complexity" evidence="1">
    <location>
        <begin position="86"/>
        <end position="97"/>
    </location>
</feature>
<organism evidence="2 3">
    <name type="scientific">Drosophila yakuba</name>
    <name type="common">Fruit fly</name>
    <dbReference type="NCBI Taxonomy" id="7245"/>
    <lineage>
        <taxon>Eukaryota</taxon>
        <taxon>Metazoa</taxon>
        <taxon>Ecdysozoa</taxon>
        <taxon>Arthropoda</taxon>
        <taxon>Hexapoda</taxon>
        <taxon>Insecta</taxon>
        <taxon>Pterygota</taxon>
        <taxon>Neoptera</taxon>
        <taxon>Endopterygota</taxon>
        <taxon>Diptera</taxon>
        <taxon>Brachycera</taxon>
        <taxon>Muscomorpha</taxon>
        <taxon>Ephydroidea</taxon>
        <taxon>Drosophilidae</taxon>
        <taxon>Drosophila</taxon>
        <taxon>Sophophora</taxon>
    </lineage>
</organism>